<dbReference type="AlphaFoldDB" id="F4T6T9"/>
<accession>F4T6T9</accession>
<dbReference type="HOGENOM" id="CLU_094039_1_0_6"/>
<dbReference type="InterPro" id="IPR036397">
    <property type="entry name" value="RNaseH_sf"/>
</dbReference>
<proteinExistence type="predicted"/>
<dbReference type="Proteomes" id="UP000004710">
    <property type="component" value="Unassembled WGS sequence"/>
</dbReference>
<evidence type="ECO:0000259" key="1">
    <source>
        <dbReference type="Pfam" id="PF16473"/>
    </source>
</evidence>
<evidence type="ECO:0000313" key="3">
    <source>
        <dbReference type="Proteomes" id="UP000004710"/>
    </source>
</evidence>
<protein>
    <submittedName>
        <fullName evidence="2">Exodeoxyribonuclease VIII</fullName>
    </submittedName>
</protein>
<feature type="domain" description="3'-5' exoribonuclease Rv2179c-like" evidence="1">
    <location>
        <begin position="3"/>
        <end position="180"/>
    </location>
</feature>
<organism evidence="2 3">
    <name type="scientific">Escherichia coli M605</name>
    <dbReference type="NCBI Taxonomy" id="656417"/>
    <lineage>
        <taxon>Bacteria</taxon>
        <taxon>Pseudomonadati</taxon>
        <taxon>Pseudomonadota</taxon>
        <taxon>Gammaproteobacteria</taxon>
        <taxon>Enterobacterales</taxon>
        <taxon>Enterobacteriaceae</taxon>
        <taxon>Escherichia</taxon>
    </lineage>
</organism>
<sequence length="191" mass="21274">MMNNLMIDLETIGKNKDAPIVSIGAVFFTPETGDIGQEFYAVVSLDSAMKQGATPDGDTILWWLKQSPEARAAICIDDTLSISDALSELNHFINRHADNTKYLKVWGNGATFDNVILRGAYERAGQICPWAYWNDHDVRTIVTLGRSIGFDPKMDMPFDGERHNALADARHQAKYVSAIWQKLIPATSTEL</sequence>
<dbReference type="SUPFAM" id="SSF53098">
    <property type="entry name" value="Ribonuclease H-like"/>
    <property type="match status" value="1"/>
</dbReference>
<dbReference type="GO" id="GO:0003676">
    <property type="term" value="F:nucleic acid binding"/>
    <property type="evidence" value="ECO:0007669"/>
    <property type="project" value="InterPro"/>
</dbReference>
<dbReference type="EMBL" id="GL883927">
    <property type="protein sequence ID" value="EGI13443.1"/>
    <property type="molecule type" value="Genomic_DNA"/>
</dbReference>
<dbReference type="Gene3D" id="3.30.420.10">
    <property type="entry name" value="Ribonuclease H-like superfamily/Ribonuclease H"/>
    <property type="match status" value="1"/>
</dbReference>
<name>F4T6T9_ECOLX</name>
<dbReference type="Pfam" id="PF16473">
    <property type="entry name" value="Rv2179c-like"/>
    <property type="match status" value="1"/>
</dbReference>
<gene>
    <name evidence="2" type="ORF">ECIG_05273</name>
</gene>
<evidence type="ECO:0000313" key="2">
    <source>
        <dbReference type="EMBL" id="EGI13443.1"/>
    </source>
</evidence>
<dbReference type="InterPro" id="IPR012337">
    <property type="entry name" value="RNaseH-like_sf"/>
</dbReference>
<reference evidence="2 3" key="1">
    <citation type="submission" date="2010-01" db="EMBL/GenBank/DDBJ databases">
        <title>The Genome Sequence of Escherichia coli M605.</title>
        <authorList>
            <consortium name="The Broad Institute Genome Sequencing Platform"/>
            <consortium name="The Broad Institute Genome Sequencing Center for Infectious Disease"/>
            <person name="Feldgarden M."/>
            <person name="Gordon D.M."/>
            <person name="Johnson J.R."/>
            <person name="Johnston B.D."/>
            <person name="Young S."/>
            <person name="Zeng Q."/>
            <person name="Koehrsen M."/>
            <person name="Alvarado L."/>
            <person name="Berlin A.M."/>
            <person name="Borenstein D."/>
            <person name="Chapman S.B."/>
            <person name="Chen Z."/>
            <person name="Engels R."/>
            <person name="Freedman E."/>
            <person name="Gellesch M."/>
            <person name="Goldberg J."/>
            <person name="Griggs A."/>
            <person name="Gujja S."/>
            <person name="Heilman E.R."/>
            <person name="Heiman D.I."/>
            <person name="Hepburn T.A."/>
            <person name="Howarth C."/>
            <person name="Jen D."/>
            <person name="Larson L."/>
            <person name="Lewis B."/>
            <person name="Mehta T."/>
            <person name="Park D."/>
            <person name="Pearson M."/>
            <person name="Richards J."/>
            <person name="Roberts A."/>
            <person name="Saif S."/>
            <person name="Shea T.D."/>
            <person name="Shenoy N."/>
            <person name="Sisk P."/>
            <person name="Stolte C."/>
            <person name="Sykes S.N."/>
            <person name="Walk T."/>
            <person name="White J."/>
            <person name="Yandava C."/>
            <person name="Haas B."/>
            <person name="Henn M.R."/>
            <person name="Nusbaum C."/>
            <person name="Birren B."/>
        </authorList>
    </citation>
    <scope>NUCLEOTIDE SEQUENCE [LARGE SCALE GENOMIC DNA]</scope>
    <source>
        <strain evidence="2 3">M605</strain>
    </source>
</reference>
<dbReference type="InterPro" id="IPR033390">
    <property type="entry name" value="Rv2179c-like"/>
</dbReference>